<keyword evidence="2" id="KW-0732">Signal</keyword>
<keyword evidence="1" id="KW-0472">Membrane</keyword>
<dbReference type="AlphaFoldDB" id="A0A9P9IAW0"/>
<keyword evidence="1" id="KW-0812">Transmembrane</keyword>
<sequence>MWFRGARSVLFALLVFVATGAMFHARPEAILDPNRESRNGMFIRGTCTDETWTSDACSKVCTKRQPNSGERVVKCGEGTYCCDNDAPNCCRDASVTKFDLGNPAIFTIIGENKPIPTEVSSLRSSTFGVLASMTSGSALTRFSTVTTLTTASNTTVSPKNEETSASNKNNFVVVGVSVGVPLGLLLVGVVGGAIWWMRRTKRSFEAREDQMKAELQAEVAKISELSSLSANVYELPPKRYEFRGEMP</sequence>
<comment type="caution">
    <text evidence="3">The sequence shown here is derived from an EMBL/GenBank/DDBJ whole genome shotgun (WGS) entry which is preliminary data.</text>
</comment>
<keyword evidence="4" id="KW-1185">Reference proteome</keyword>
<gene>
    <name evidence="3" type="ORF">B0J11DRAFT_597621</name>
</gene>
<reference evidence="3" key="1">
    <citation type="journal article" date="2021" name="Nat. Commun.">
        <title>Genetic determinants of endophytism in the Arabidopsis root mycobiome.</title>
        <authorList>
            <person name="Mesny F."/>
            <person name="Miyauchi S."/>
            <person name="Thiergart T."/>
            <person name="Pickel B."/>
            <person name="Atanasova L."/>
            <person name="Karlsson M."/>
            <person name="Huettel B."/>
            <person name="Barry K.W."/>
            <person name="Haridas S."/>
            <person name="Chen C."/>
            <person name="Bauer D."/>
            <person name="Andreopoulos W."/>
            <person name="Pangilinan J."/>
            <person name="LaButti K."/>
            <person name="Riley R."/>
            <person name="Lipzen A."/>
            <person name="Clum A."/>
            <person name="Drula E."/>
            <person name="Henrissat B."/>
            <person name="Kohler A."/>
            <person name="Grigoriev I.V."/>
            <person name="Martin F.M."/>
            <person name="Hacquard S."/>
        </authorList>
    </citation>
    <scope>NUCLEOTIDE SEQUENCE</scope>
    <source>
        <strain evidence="3">MPI-CAGE-CH-0243</strain>
    </source>
</reference>
<protein>
    <submittedName>
        <fullName evidence="3">Uncharacterized protein</fullName>
    </submittedName>
</protein>
<feature type="transmembrane region" description="Helical" evidence="1">
    <location>
        <begin position="171"/>
        <end position="197"/>
    </location>
</feature>
<dbReference type="OrthoDB" id="5215637at2759"/>
<feature type="chain" id="PRO_5040244556" evidence="2">
    <location>
        <begin position="21"/>
        <end position="247"/>
    </location>
</feature>
<keyword evidence="1" id="KW-1133">Transmembrane helix</keyword>
<dbReference type="Proteomes" id="UP000700596">
    <property type="component" value="Unassembled WGS sequence"/>
</dbReference>
<evidence type="ECO:0000313" key="4">
    <source>
        <dbReference type="Proteomes" id="UP000700596"/>
    </source>
</evidence>
<evidence type="ECO:0000313" key="3">
    <source>
        <dbReference type="EMBL" id="KAH7112850.1"/>
    </source>
</evidence>
<accession>A0A9P9IAW0</accession>
<proteinExistence type="predicted"/>
<evidence type="ECO:0000256" key="1">
    <source>
        <dbReference type="SAM" id="Phobius"/>
    </source>
</evidence>
<organism evidence="3 4">
    <name type="scientific">Dendryphion nanum</name>
    <dbReference type="NCBI Taxonomy" id="256645"/>
    <lineage>
        <taxon>Eukaryota</taxon>
        <taxon>Fungi</taxon>
        <taxon>Dikarya</taxon>
        <taxon>Ascomycota</taxon>
        <taxon>Pezizomycotina</taxon>
        <taxon>Dothideomycetes</taxon>
        <taxon>Pleosporomycetidae</taxon>
        <taxon>Pleosporales</taxon>
        <taxon>Torulaceae</taxon>
        <taxon>Dendryphion</taxon>
    </lineage>
</organism>
<name>A0A9P9IAW0_9PLEO</name>
<feature type="signal peptide" evidence="2">
    <location>
        <begin position="1"/>
        <end position="20"/>
    </location>
</feature>
<evidence type="ECO:0000256" key="2">
    <source>
        <dbReference type="SAM" id="SignalP"/>
    </source>
</evidence>
<dbReference type="EMBL" id="JAGMWT010000020">
    <property type="protein sequence ID" value="KAH7112850.1"/>
    <property type="molecule type" value="Genomic_DNA"/>
</dbReference>